<evidence type="ECO:0000313" key="1">
    <source>
        <dbReference type="EMBL" id="CAE7275742.1"/>
    </source>
</evidence>
<comment type="caution">
    <text evidence="1">The sequence shown here is derived from an EMBL/GenBank/DDBJ whole genome shotgun (WGS) entry which is preliminary data.</text>
</comment>
<reference evidence="1" key="1">
    <citation type="submission" date="2021-02" db="EMBL/GenBank/DDBJ databases">
        <authorList>
            <person name="Dougan E. K."/>
            <person name="Rhodes N."/>
            <person name="Thang M."/>
            <person name="Chan C."/>
        </authorList>
    </citation>
    <scope>NUCLEOTIDE SEQUENCE</scope>
</reference>
<evidence type="ECO:0000313" key="2">
    <source>
        <dbReference type="Proteomes" id="UP000604046"/>
    </source>
</evidence>
<dbReference type="AlphaFoldDB" id="A0A812MRC8"/>
<proteinExistence type="predicted"/>
<name>A0A812MRC8_9DINO</name>
<dbReference type="EMBL" id="CAJNDS010001746">
    <property type="protein sequence ID" value="CAE7275742.1"/>
    <property type="molecule type" value="Genomic_DNA"/>
</dbReference>
<dbReference type="Proteomes" id="UP000604046">
    <property type="component" value="Unassembled WGS sequence"/>
</dbReference>
<organism evidence="1 2">
    <name type="scientific">Symbiodinium natans</name>
    <dbReference type="NCBI Taxonomy" id="878477"/>
    <lineage>
        <taxon>Eukaryota</taxon>
        <taxon>Sar</taxon>
        <taxon>Alveolata</taxon>
        <taxon>Dinophyceae</taxon>
        <taxon>Suessiales</taxon>
        <taxon>Symbiodiniaceae</taxon>
        <taxon>Symbiodinium</taxon>
    </lineage>
</organism>
<dbReference type="SUPFAM" id="SSF81383">
    <property type="entry name" value="F-box domain"/>
    <property type="match status" value="1"/>
</dbReference>
<keyword evidence="2" id="KW-1185">Reference proteome</keyword>
<sequence length="303" mass="34263">MASFHQRLPFLASVEILSVLPASSLRNVRSTSKTVRAMMESTVFQEAVRLRPKELVVVRAGTGKKMVQQARNLINAFMTPSCPMQSVRLELEKLEEGDKKSMSFESPYYKFLQLREGGEQAHAVPFEHDLQLNGLDPKDAKGPLRKAWWASVRSVLDARPIPASARVLLLGERRLGGRSAYSLAMALVWTGKDYGVLKCHLDPAYLDCSIVCGGGIKERAVRAALEKLEKSKASSFKAFLAAFETALDRMMKCRSWADEWSYPPLEDEEDEDRIDDYYQDEEILESYFRALDEPDLGSWRFGK</sequence>
<gene>
    <name evidence="1" type="ORF">SNAT2548_LOCUS14624</name>
</gene>
<dbReference type="OrthoDB" id="10443769at2759"/>
<accession>A0A812MRC8</accession>
<evidence type="ECO:0008006" key="3">
    <source>
        <dbReference type="Google" id="ProtNLM"/>
    </source>
</evidence>
<protein>
    <recommendedName>
        <fullName evidence="3">F-box domain-containing protein</fullName>
    </recommendedName>
</protein>
<dbReference type="InterPro" id="IPR036047">
    <property type="entry name" value="F-box-like_dom_sf"/>
</dbReference>